<name>A0A1F4YFU4_9BACT</name>
<dbReference type="EMBL" id="MEXH01000005">
    <property type="protein sequence ID" value="OGC92849.1"/>
    <property type="molecule type" value="Genomic_DNA"/>
</dbReference>
<evidence type="ECO:0000313" key="2">
    <source>
        <dbReference type="Proteomes" id="UP000178176"/>
    </source>
</evidence>
<comment type="caution">
    <text evidence="1">The sequence shown here is derived from an EMBL/GenBank/DDBJ whole genome shotgun (WGS) entry which is preliminary data.</text>
</comment>
<organism evidence="1 2">
    <name type="scientific">Candidatus Amesbacteria bacterium RIFCSPHIGHO2_01_FULL_48_32b</name>
    <dbReference type="NCBI Taxonomy" id="1797253"/>
    <lineage>
        <taxon>Bacteria</taxon>
        <taxon>Candidatus Amesiibacteriota</taxon>
    </lineage>
</organism>
<sequence>MDEFLRFLITPLLLQPSDLEITVNQSSIFLKVSQVDTGRVIGKHGTVINYLRTLLKTYCLLHNIPQATLTLSAPPKN</sequence>
<dbReference type="Pfam" id="PF13083">
    <property type="entry name" value="KH_KhpA-B"/>
    <property type="match status" value="1"/>
</dbReference>
<evidence type="ECO:0000313" key="1">
    <source>
        <dbReference type="EMBL" id="OGC92849.1"/>
    </source>
</evidence>
<protein>
    <recommendedName>
        <fullName evidence="3">RNA-binding protein</fullName>
    </recommendedName>
</protein>
<evidence type="ECO:0008006" key="3">
    <source>
        <dbReference type="Google" id="ProtNLM"/>
    </source>
</evidence>
<dbReference type="Proteomes" id="UP000178176">
    <property type="component" value="Unassembled WGS sequence"/>
</dbReference>
<accession>A0A1F4YFU4</accession>
<gene>
    <name evidence="1" type="ORF">A2876_01590</name>
</gene>
<dbReference type="AlphaFoldDB" id="A0A1F4YFU4"/>
<proteinExistence type="predicted"/>
<reference evidence="1 2" key="1">
    <citation type="journal article" date="2016" name="Nat. Commun.">
        <title>Thousands of microbial genomes shed light on interconnected biogeochemical processes in an aquifer system.</title>
        <authorList>
            <person name="Anantharaman K."/>
            <person name="Brown C.T."/>
            <person name="Hug L.A."/>
            <person name="Sharon I."/>
            <person name="Castelle C.J."/>
            <person name="Probst A.J."/>
            <person name="Thomas B.C."/>
            <person name="Singh A."/>
            <person name="Wilkins M.J."/>
            <person name="Karaoz U."/>
            <person name="Brodie E.L."/>
            <person name="Williams K.H."/>
            <person name="Hubbard S.S."/>
            <person name="Banfield J.F."/>
        </authorList>
    </citation>
    <scope>NUCLEOTIDE SEQUENCE [LARGE SCALE GENOMIC DNA]</scope>
</reference>